<evidence type="ECO:0000256" key="3">
    <source>
        <dbReference type="ARBA" id="ARBA00022525"/>
    </source>
</evidence>
<dbReference type="PANTHER" id="PTHR21364:SF2">
    <property type="entry name" value="GENERAL ODORANT-BINDING PROTEIN 19A"/>
    <property type="match status" value="1"/>
</dbReference>
<proteinExistence type="inferred from homology"/>
<evidence type="ECO:0000313" key="5">
    <source>
        <dbReference type="Proteomes" id="UP001151699"/>
    </source>
</evidence>
<dbReference type="GO" id="GO:0005549">
    <property type="term" value="F:odorant binding"/>
    <property type="evidence" value="ECO:0007669"/>
    <property type="project" value="InterPro"/>
</dbReference>
<comment type="similarity">
    <text evidence="2">Belongs to the PBP/GOBP family.</text>
</comment>
<evidence type="ECO:0000256" key="1">
    <source>
        <dbReference type="ARBA" id="ARBA00004613"/>
    </source>
</evidence>
<dbReference type="Proteomes" id="UP001151699">
    <property type="component" value="Chromosome A"/>
</dbReference>
<dbReference type="GO" id="GO:0005576">
    <property type="term" value="C:extracellular region"/>
    <property type="evidence" value="ECO:0007669"/>
    <property type="project" value="UniProtKB-SubCell"/>
</dbReference>
<evidence type="ECO:0000313" key="4">
    <source>
        <dbReference type="EMBL" id="KAJ6649663.1"/>
    </source>
</evidence>
<comment type="subcellular location">
    <subcellularLocation>
        <location evidence="1">Secreted</location>
    </subcellularLocation>
</comment>
<evidence type="ECO:0000256" key="2">
    <source>
        <dbReference type="ARBA" id="ARBA00008098"/>
    </source>
</evidence>
<dbReference type="AlphaFoldDB" id="A0A9Q0NGH2"/>
<gene>
    <name evidence="4" type="ORF">Bhyg_04901</name>
</gene>
<sequence length="285" mass="33299">MRNFFRHFIQMTRVLDVLFVATAAIFALQGNVNGFCYLDKNDTRLRQDVRVDAFPVTYEGGCYYDCLIHEADLFMAHDFSIEKELKKKTNISPYVVQKMIRQINRCKGISKRSNQHPCDVAAYFVGCAATKLRNLGFPERYFADMLLDIYQELRHDVRELAWPLTYVGGCYYECQIREAELFDENDSKIERELKKRTDVPPYRLSKMVGQINSCKDEAQKRQKNKCDAAAFFVECAADRFIQLGFPNRFFGDMLLDIYHRATPVDNDQVATEHYRDLHLKKESLS</sequence>
<dbReference type="Pfam" id="PF01395">
    <property type="entry name" value="PBP_GOBP"/>
    <property type="match status" value="1"/>
</dbReference>
<dbReference type="SUPFAM" id="SSF47565">
    <property type="entry name" value="Insect pheromone/odorant-binding proteins"/>
    <property type="match status" value="2"/>
</dbReference>
<protein>
    <submittedName>
        <fullName evidence="4">Uncharacterized protein</fullName>
    </submittedName>
</protein>
<dbReference type="InterPro" id="IPR036728">
    <property type="entry name" value="PBP_GOBP_sf"/>
</dbReference>
<dbReference type="Gene3D" id="1.10.238.20">
    <property type="entry name" value="Pheromone/general odorant binding protein domain"/>
    <property type="match status" value="2"/>
</dbReference>
<dbReference type="PANTHER" id="PTHR21364">
    <property type="entry name" value="GENERAL ODORANT-BINDING PROTEIN 19A"/>
    <property type="match status" value="1"/>
</dbReference>
<keyword evidence="5" id="KW-1185">Reference proteome</keyword>
<organism evidence="4 5">
    <name type="scientific">Pseudolycoriella hygida</name>
    <dbReference type="NCBI Taxonomy" id="35572"/>
    <lineage>
        <taxon>Eukaryota</taxon>
        <taxon>Metazoa</taxon>
        <taxon>Ecdysozoa</taxon>
        <taxon>Arthropoda</taxon>
        <taxon>Hexapoda</taxon>
        <taxon>Insecta</taxon>
        <taxon>Pterygota</taxon>
        <taxon>Neoptera</taxon>
        <taxon>Endopterygota</taxon>
        <taxon>Diptera</taxon>
        <taxon>Nematocera</taxon>
        <taxon>Sciaroidea</taxon>
        <taxon>Sciaridae</taxon>
        <taxon>Pseudolycoriella</taxon>
    </lineage>
</organism>
<accession>A0A9Q0NGH2</accession>
<reference evidence="4" key="1">
    <citation type="submission" date="2022-07" db="EMBL/GenBank/DDBJ databases">
        <authorList>
            <person name="Trinca V."/>
            <person name="Uliana J.V.C."/>
            <person name="Torres T.T."/>
            <person name="Ward R.J."/>
            <person name="Monesi N."/>
        </authorList>
    </citation>
    <scope>NUCLEOTIDE SEQUENCE</scope>
    <source>
        <strain evidence="4">HSMRA1968</strain>
        <tissue evidence="4">Whole embryos</tissue>
    </source>
</reference>
<keyword evidence="3" id="KW-0964">Secreted</keyword>
<name>A0A9Q0NGH2_9DIPT</name>
<dbReference type="InterPro" id="IPR006170">
    <property type="entry name" value="PBP/GOBP"/>
</dbReference>
<dbReference type="EMBL" id="WJQU01000001">
    <property type="protein sequence ID" value="KAJ6649663.1"/>
    <property type="molecule type" value="Genomic_DNA"/>
</dbReference>
<comment type="caution">
    <text evidence="4">The sequence shown here is derived from an EMBL/GenBank/DDBJ whole genome shotgun (WGS) entry which is preliminary data.</text>
</comment>